<feature type="binding site" evidence="7">
    <location>
        <position position="271"/>
    </location>
    <ligand>
        <name>Mg(2+)</name>
        <dbReference type="ChEBI" id="CHEBI:18420"/>
        <label>1</label>
    </ligand>
</feature>
<dbReference type="Pfam" id="PF03951">
    <property type="entry name" value="Gln-synt_N"/>
    <property type="match status" value="1"/>
</dbReference>
<evidence type="ECO:0000256" key="7">
    <source>
        <dbReference type="PIRSR" id="PIRSR604809-3"/>
    </source>
</evidence>
<dbReference type="InterPro" id="IPR014746">
    <property type="entry name" value="Gln_synth/guanido_kin_cat_dom"/>
</dbReference>
<comment type="function">
    <text evidence="1">Catalyzes the ATP-dependent biosynthesis of glutamine from glutamate and ammonia.</text>
</comment>
<dbReference type="InterPro" id="IPR027302">
    <property type="entry name" value="Gln_synth_N_conserv_site"/>
</dbReference>
<dbReference type="GO" id="GO:0019740">
    <property type="term" value="P:nitrogen utilization"/>
    <property type="evidence" value="ECO:0007669"/>
    <property type="project" value="TreeGrafter"/>
</dbReference>
<feature type="binding site" evidence="7">
    <location>
        <position position="222"/>
    </location>
    <ligand>
        <name>Mg(2+)</name>
        <dbReference type="ChEBI" id="CHEBI:18420"/>
        <label>1</label>
    </ligand>
</feature>
<comment type="caution">
    <text evidence="15">The sequence shown here is derived from an EMBL/GenBank/DDBJ whole genome shotgun (WGS) entry which is preliminary data.</text>
</comment>
<evidence type="ECO:0000256" key="1">
    <source>
        <dbReference type="ARBA" id="ARBA00003117"/>
    </source>
</evidence>
<evidence type="ECO:0000256" key="5">
    <source>
        <dbReference type="PIRSR" id="PIRSR604809-1"/>
    </source>
</evidence>
<dbReference type="PROSITE" id="PS00182">
    <property type="entry name" value="GLNA_ADENYLATION"/>
    <property type="match status" value="1"/>
</dbReference>
<comment type="similarity">
    <text evidence="2 9 10">Belongs to the glutamine synthetase family.</text>
</comment>
<evidence type="ECO:0000256" key="9">
    <source>
        <dbReference type="PROSITE-ProRule" id="PRU01330"/>
    </source>
</evidence>
<feature type="binding site" evidence="5">
    <location>
        <begin position="266"/>
        <end position="267"/>
    </location>
    <ligand>
        <name>L-glutamate</name>
        <dbReference type="ChEBI" id="CHEBI:29985"/>
    </ligand>
</feature>
<comment type="subunit">
    <text evidence="3">Oligomer of 12 subunits arranged in the form of two hexameric ring.</text>
</comment>
<evidence type="ECO:0000256" key="11">
    <source>
        <dbReference type="RuleBase" id="RU000387"/>
    </source>
</evidence>
<feature type="domain" description="GS beta-grasp" evidence="13">
    <location>
        <begin position="15"/>
        <end position="100"/>
    </location>
</feature>
<evidence type="ECO:0000256" key="8">
    <source>
        <dbReference type="PIRSR" id="PIRSR604809-50"/>
    </source>
</evidence>
<dbReference type="Pfam" id="PF00120">
    <property type="entry name" value="Gln-synt_C"/>
    <property type="match status" value="1"/>
</dbReference>
<keyword evidence="16" id="KW-1185">Reference proteome</keyword>
<keyword evidence="6 12" id="KW-0547">Nucleotide-binding</keyword>
<dbReference type="PROSITE" id="PS51987">
    <property type="entry name" value="GS_CATALYTIC"/>
    <property type="match status" value="1"/>
</dbReference>
<dbReference type="AlphaFoldDB" id="A0A178MK65"/>
<dbReference type="SUPFAM" id="SSF54368">
    <property type="entry name" value="Glutamine synthetase, N-terminal domain"/>
    <property type="match status" value="1"/>
</dbReference>
<feature type="binding site" evidence="5">
    <location>
        <position position="329"/>
    </location>
    <ligand>
        <name>L-glutamate</name>
        <dbReference type="ChEBI" id="CHEBI:29985"/>
    </ligand>
</feature>
<evidence type="ECO:0000256" key="2">
    <source>
        <dbReference type="ARBA" id="ARBA00009897"/>
    </source>
</evidence>
<dbReference type="SUPFAM" id="SSF55931">
    <property type="entry name" value="Glutamine synthetase/guanido kinase"/>
    <property type="match status" value="1"/>
</dbReference>
<feature type="modified residue" description="O-AMP-tyrosine" evidence="8">
    <location>
        <position position="399"/>
    </location>
</feature>
<dbReference type="STRING" id="1285242.A6A04_03100"/>
<dbReference type="OrthoDB" id="9807095at2"/>
<evidence type="ECO:0000256" key="6">
    <source>
        <dbReference type="PIRSR" id="PIRSR604809-2"/>
    </source>
</evidence>
<feature type="binding site" evidence="5">
    <location>
        <position position="341"/>
    </location>
    <ligand>
        <name>L-glutamate</name>
        <dbReference type="ChEBI" id="CHEBI:29985"/>
    </ligand>
</feature>
<dbReference type="InterPro" id="IPR036651">
    <property type="entry name" value="Gln_synt_N_sf"/>
</dbReference>
<protein>
    <recommendedName>
        <fullName evidence="12">Glutamine synthetase</fullName>
        <ecNumber evidence="12">6.3.1.2</ecNumber>
    </recommendedName>
</protein>
<feature type="binding site" evidence="6">
    <location>
        <begin position="273"/>
        <end position="275"/>
    </location>
    <ligand>
        <name>ATP</name>
        <dbReference type="ChEBI" id="CHEBI:30616"/>
    </ligand>
</feature>
<evidence type="ECO:0000313" key="16">
    <source>
        <dbReference type="Proteomes" id="UP000078428"/>
    </source>
</evidence>
<dbReference type="InterPro" id="IPR008146">
    <property type="entry name" value="Gln_synth_cat_dom"/>
</dbReference>
<gene>
    <name evidence="15" type="primary">glnA</name>
    <name evidence="15" type="ORF">A6A04_03100</name>
</gene>
<feature type="binding site" evidence="7">
    <location>
        <position position="359"/>
    </location>
    <ligand>
        <name>Mg(2+)</name>
        <dbReference type="ChEBI" id="CHEBI:18420"/>
        <label>1</label>
    </ligand>
</feature>
<dbReference type="EMBL" id="LWQT01000066">
    <property type="protein sequence ID" value="OAN49121.1"/>
    <property type="molecule type" value="Genomic_DNA"/>
</dbReference>
<dbReference type="GO" id="GO:0046872">
    <property type="term" value="F:metal ion binding"/>
    <property type="evidence" value="ECO:0007669"/>
    <property type="project" value="UniProtKB-KW"/>
</dbReference>
<dbReference type="InterPro" id="IPR008147">
    <property type="entry name" value="Gln_synt_N"/>
</dbReference>
<feature type="binding site" evidence="5">
    <location>
        <position position="361"/>
    </location>
    <ligand>
        <name>L-glutamate</name>
        <dbReference type="ChEBI" id="CHEBI:29985"/>
    </ligand>
</feature>
<comment type="subcellular location">
    <subcellularLocation>
        <location evidence="11">Cytoplasm</location>
    </subcellularLocation>
</comment>
<dbReference type="SMART" id="SM01230">
    <property type="entry name" value="Gln-synt_C"/>
    <property type="match status" value="1"/>
</dbReference>
<feature type="binding site" evidence="7">
    <location>
        <position position="132"/>
    </location>
    <ligand>
        <name>Mg(2+)</name>
        <dbReference type="ChEBI" id="CHEBI:18420"/>
        <label>1</label>
    </ligand>
</feature>
<keyword evidence="7" id="KW-0460">Magnesium</keyword>
<dbReference type="PROSITE" id="PS00180">
    <property type="entry name" value="GLNA_1"/>
    <property type="match status" value="1"/>
</dbReference>
<evidence type="ECO:0000256" key="4">
    <source>
        <dbReference type="ARBA" id="ARBA00023231"/>
    </source>
</evidence>
<proteinExistence type="inferred from homology"/>
<feature type="binding site" evidence="7">
    <location>
        <position position="134"/>
    </location>
    <ligand>
        <name>Mg(2+)</name>
        <dbReference type="ChEBI" id="CHEBI:18420"/>
        <label>1</label>
    </ligand>
</feature>
<dbReference type="FunFam" id="3.30.590.10:FF:000001">
    <property type="entry name" value="Glutamine synthetase"/>
    <property type="match status" value="1"/>
</dbReference>
<feature type="binding site" evidence="6">
    <location>
        <position position="210"/>
    </location>
    <ligand>
        <name>ATP</name>
        <dbReference type="ChEBI" id="CHEBI:30616"/>
    </ligand>
</feature>
<feature type="binding site" evidence="6">
    <location>
        <position position="341"/>
    </location>
    <ligand>
        <name>ATP</name>
        <dbReference type="ChEBI" id="CHEBI:30616"/>
    </ligand>
</feature>
<evidence type="ECO:0000256" key="12">
    <source>
        <dbReference type="RuleBase" id="RU004356"/>
    </source>
</evidence>
<sequence length="470" mass="52270">MSDDVKKVLEMIQENDVKYVDFRFTDPRGKWQHTAQHVSTVDAEMLNEGIMFDGSSIAGWKSINESDMILKPDPASAVMDPFAAQPQMIINCDIVEPATGQLYDRDPRSIAKRAEAFVKSSGVGDATYFGPEAEFFVFDDVKYELGMNKGYYELRSEDGVEAQGRDFAEGNLGHRPGVKGGYFPVPPVDGHVDMRAEMLTVMGEMGLPIEKHHHEVASSQHELGIKFGSLVQAADWIQIYKYVVHNVAASYGKTATFMPKPIYGDNGSGMHVHQSIWKAGKPLFAGSGYADLSDTALYYIGGIIKHAKAINAFTNPLTNSYKRLIPGFEAPVLLAYSARNRSASCRIPYSASPKGKRVEVRFPDPGANPYLAFSAMLMAGLDGIANKIHPGEPMDKNLYDLPPEELSQVPTVCGSLREALESLRANHDFLCKGDVFSKEFIESYIELKYEEVYRFEHTPHPVEFQMYYSV</sequence>
<dbReference type="GO" id="GO:0005524">
    <property type="term" value="F:ATP binding"/>
    <property type="evidence" value="ECO:0007669"/>
    <property type="project" value="UniProtKB-KW"/>
</dbReference>
<evidence type="ECO:0000256" key="10">
    <source>
        <dbReference type="RuleBase" id="RU000384"/>
    </source>
</evidence>
<comment type="subunit">
    <text evidence="11">Oligomer of 12 subunits arranged in the form of two hexagons.</text>
</comment>
<keyword evidence="11" id="KW-0963">Cytoplasm</keyword>
<name>A0A178MK65_9PROT</name>
<reference evidence="15 16" key="1">
    <citation type="submission" date="2016-04" db="EMBL/GenBank/DDBJ databases">
        <title>Draft genome sequence of freshwater magnetotactic bacteria Magnetospirillum marisnigri SP-1 and Magnetospirillum moscoviense BB-1.</title>
        <authorList>
            <person name="Koziaeva V."/>
            <person name="Dziuba M.V."/>
            <person name="Ivanov T.M."/>
            <person name="Kuznetsov B."/>
            <person name="Grouzdev D.S."/>
        </authorList>
    </citation>
    <scope>NUCLEOTIDE SEQUENCE [LARGE SCALE GENOMIC DNA]</scope>
    <source>
        <strain evidence="15 16">SP-1</strain>
    </source>
</reference>
<dbReference type="Gene3D" id="3.10.20.70">
    <property type="entry name" value="Glutamine synthetase, N-terminal domain"/>
    <property type="match status" value="1"/>
</dbReference>
<dbReference type="GO" id="GO:0006542">
    <property type="term" value="P:glutamine biosynthetic process"/>
    <property type="evidence" value="ECO:0007669"/>
    <property type="project" value="InterPro"/>
</dbReference>
<dbReference type="InterPro" id="IPR027303">
    <property type="entry name" value="Gln_synth_gly_rich_site"/>
</dbReference>
<evidence type="ECO:0000256" key="3">
    <source>
        <dbReference type="ARBA" id="ARBA00011258"/>
    </source>
</evidence>
<keyword evidence="8" id="KW-0597">Phosphoprotein</keyword>
<evidence type="ECO:0000313" key="15">
    <source>
        <dbReference type="EMBL" id="OAN49121.1"/>
    </source>
</evidence>
<dbReference type="InterPro" id="IPR004809">
    <property type="entry name" value="Gln_synth_I"/>
</dbReference>
<dbReference type="FunFam" id="3.10.20.70:FF:000001">
    <property type="entry name" value="Glutamine synthetase"/>
    <property type="match status" value="1"/>
</dbReference>
<feature type="binding site" evidence="6">
    <location>
        <position position="354"/>
    </location>
    <ligand>
        <name>ATP</name>
        <dbReference type="ChEBI" id="CHEBI:30616"/>
    </ligand>
</feature>
<organism evidence="15 16">
    <name type="scientific">Paramagnetospirillum marisnigri</name>
    <dbReference type="NCBI Taxonomy" id="1285242"/>
    <lineage>
        <taxon>Bacteria</taxon>
        <taxon>Pseudomonadati</taxon>
        <taxon>Pseudomonadota</taxon>
        <taxon>Alphaproteobacteria</taxon>
        <taxon>Rhodospirillales</taxon>
        <taxon>Magnetospirillaceae</taxon>
        <taxon>Paramagnetospirillum</taxon>
    </lineage>
</organism>
<dbReference type="PROSITE" id="PS00181">
    <property type="entry name" value="GLNA_ATP"/>
    <property type="match status" value="1"/>
</dbReference>
<dbReference type="GO" id="GO:0016020">
    <property type="term" value="C:membrane"/>
    <property type="evidence" value="ECO:0007669"/>
    <property type="project" value="TreeGrafter"/>
</dbReference>
<evidence type="ECO:0000259" key="13">
    <source>
        <dbReference type="PROSITE" id="PS51986"/>
    </source>
</evidence>
<dbReference type="PANTHER" id="PTHR43407:SF2">
    <property type="entry name" value="GLUTAMINE SYNTHETASE"/>
    <property type="match status" value="1"/>
</dbReference>
<dbReference type="PROSITE" id="PS51986">
    <property type="entry name" value="GS_BETA_GRASP"/>
    <property type="match status" value="1"/>
</dbReference>
<accession>A0A178MK65</accession>
<keyword evidence="6 12" id="KW-0067">ATP-binding</keyword>
<dbReference type="Proteomes" id="UP000078428">
    <property type="component" value="Unassembled WGS sequence"/>
</dbReference>
<dbReference type="InterPro" id="IPR001637">
    <property type="entry name" value="Gln_synth_I_adenylation_site"/>
</dbReference>
<comment type="cofactor">
    <cofactor evidence="7">
        <name>Mg(2+)</name>
        <dbReference type="ChEBI" id="CHEBI:18420"/>
    </cofactor>
    <text evidence="7">Binds 2 Mg(2+) ions per subunit.</text>
</comment>
<comment type="catalytic activity">
    <reaction evidence="12">
        <text>L-glutamate + NH4(+) + ATP = L-glutamine + ADP + phosphate + H(+)</text>
        <dbReference type="Rhea" id="RHEA:16169"/>
        <dbReference type="ChEBI" id="CHEBI:15378"/>
        <dbReference type="ChEBI" id="CHEBI:28938"/>
        <dbReference type="ChEBI" id="CHEBI:29985"/>
        <dbReference type="ChEBI" id="CHEBI:30616"/>
        <dbReference type="ChEBI" id="CHEBI:43474"/>
        <dbReference type="ChEBI" id="CHEBI:58359"/>
        <dbReference type="ChEBI" id="CHEBI:456216"/>
        <dbReference type="EC" id="6.3.1.2"/>
    </reaction>
</comment>
<keyword evidence="4" id="KW-0535">Nitrogen fixation</keyword>
<feature type="binding site" evidence="7">
    <location>
        <position position="215"/>
    </location>
    <ligand>
        <name>Mg(2+)</name>
        <dbReference type="ChEBI" id="CHEBI:18420"/>
        <label>1</label>
    </ligand>
</feature>
<dbReference type="GO" id="GO:0004356">
    <property type="term" value="F:glutamine synthetase activity"/>
    <property type="evidence" value="ECO:0007669"/>
    <property type="project" value="UniProtKB-EC"/>
</dbReference>
<feature type="binding site" evidence="5">
    <location>
        <position position="323"/>
    </location>
    <ligand>
        <name>L-glutamate</name>
        <dbReference type="ChEBI" id="CHEBI:29985"/>
    </ligand>
</feature>
<keyword evidence="12" id="KW-0436">Ligase</keyword>
<dbReference type="PANTHER" id="PTHR43407">
    <property type="entry name" value="GLUTAMINE SYNTHETASE"/>
    <property type="match status" value="1"/>
</dbReference>
<keyword evidence="7" id="KW-0479">Metal-binding</keyword>
<feature type="domain" description="GS catalytic" evidence="14">
    <location>
        <begin position="107"/>
        <end position="470"/>
    </location>
</feature>
<dbReference type="GO" id="GO:0005737">
    <property type="term" value="C:cytoplasm"/>
    <property type="evidence" value="ECO:0007669"/>
    <property type="project" value="UniProtKB-SubCell"/>
</dbReference>
<evidence type="ECO:0000259" key="14">
    <source>
        <dbReference type="PROSITE" id="PS51987"/>
    </source>
</evidence>
<dbReference type="NCBIfam" id="TIGR00653">
    <property type="entry name" value="GlnA"/>
    <property type="match status" value="1"/>
</dbReference>
<dbReference type="EC" id="6.3.1.2" evidence="12"/>
<dbReference type="Gene3D" id="3.30.590.10">
    <property type="entry name" value="Glutamine synthetase/guanido kinase, catalytic domain"/>
    <property type="match status" value="1"/>
</dbReference>
<dbReference type="RefSeq" id="WP_068493445.1">
    <property type="nucleotide sequence ID" value="NZ_LWQT01000066.1"/>
</dbReference>